<dbReference type="RefSeq" id="WP_212529711.1">
    <property type="nucleotide sequence ID" value="NZ_JAGSOG010000087.1"/>
</dbReference>
<gene>
    <name evidence="6" type="ORF">KDL01_18225</name>
</gene>
<evidence type="ECO:0000256" key="1">
    <source>
        <dbReference type="ARBA" id="ARBA00004776"/>
    </source>
</evidence>
<dbReference type="SUPFAM" id="SSF53448">
    <property type="entry name" value="Nucleotide-diphospho-sugar transferases"/>
    <property type="match status" value="1"/>
</dbReference>
<accession>A0A941EPX5</accession>
<dbReference type="AlphaFoldDB" id="A0A941EPX5"/>
<comment type="similarity">
    <text evidence="2">Belongs to the glycosyltransferase 2 family.</text>
</comment>
<evidence type="ECO:0000256" key="2">
    <source>
        <dbReference type="ARBA" id="ARBA00006739"/>
    </source>
</evidence>
<name>A0A941EPX5_9ACTN</name>
<organism evidence="6 7">
    <name type="scientific">Actinospica durhamensis</name>
    <dbReference type="NCBI Taxonomy" id="1508375"/>
    <lineage>
        <taxon>Bacteria</taxon>
        <taxon>Bacillati</taxon>
        <taxon>Actinomycetota</taxon>
        <taxon>Actinomycetes</taxon>
        <taxon>Catenulisporales</taxon>
        <taxon>Actinospicaceae</taxon>
        <taxon>Actinospica</taxon>
    </lineage>
</organism>
<keyword evidence="3" id="KW-0328">Glycosyltransferase</keyword>
<dbReference type="PANTHER" id="PTHR43179">
    <property type="entry name" value="RHAMNOSYLTRANSFERASE WBBL"/>
    <property type="match status" value="1"/>
</dbReference>
<comment type="caution">
    <text evidence="6">The sequence shown here is derived from an EMBL/GenBank/DDBJ whole genome shotgun (WGS) entry which is preliminary data.</text>
</comment>
<comment type="pathway">
    <text evidence="1">Cell wall biogenesis; cell wall polysaccharide biosynthesis.</text>
</comment>
<dbReference type="EMBL" id="JAGSOG010000087">
    <property type="protein sequence ID" value="MBR7835216.1"/>
    <property type="molecule type" value="Genomic_DNA"/>
</dbReference>
<protein>
    <submittedName>
        <fullName evidence="6">Glycosyltransferase family 2 protein</fullName>
    </submittedName>
</protein>
<dbReference type="PANTHER" id="PTHR43179:SF12">
    <property type="entry name" value="GALACTOFURANOSYLTRANSFERASE GLFT2"/>
    <property type="match status" value="1"/>
</dbReference>
<dbReference type="InterPro" id="IPR001173">
    <property type="entry name" value="Glyco_trans_2-like"/>
</dbReference>
<sequence length="308" mass="33145">MNAARIEIVVVTWNSASVLGGLLDSLPAGLGGQNYHLTVVDNDSADETVALTEGWLREHPDVDGGVLPTGGNLGYAAAINAALRQAEPYTSALILNPDVRLEPGTVRPMLDLLEAPGEPGAPATGIVVPCMYSTQGELAYSLRREPSIPRAFGEAVLGGRAGRVSWLGESVLDPAAYRASTTVDWATGAILLISARCLEQCGPWDESFFLYSEETEFALRARDNGFATRLAPEAKATHIGGDSHTSARLWALLSVNRVRLYRRRHPWPATALYWCAVLLREAPRAALGRRTSRAAVTALLRLRPVNVP</sequence>
<feature type="domain" description="Glycosyltransferase 2-like" evidence="5">
    <location>
        <begin position="8"/>
        <end position="118"/>
    </location>
</feature>
<keyword evidence="7" id="KW-1185">Reference proteome</keyword>
<evidence type="ECO:0000256" key="3">
    <source>
        <dbReference type="ARBA" id="ARBA00022676"/>
    </source>
</evidence>
<dbReference type="InterPro" id="IPR029044">
    <property type="entry name" value="Nucleotide-diphossugar_trans"/>
</dbReference>
<dbReference type="GO" id="GO:0016757">
    <property type="term" value="F:glycosyltransferase activity"/>
    <property type="evidence" value="ECO:0007669"/>
    <property type="project" value="UniProtKB-KW"/>
</dbReference>
<dbReference type="Proteomes" id="UP000675781">
    <property type="component" value="Unassembled WGS sequence"/>
</dbReference>
<evidence type="ECO:0000313" key="6">
    <source>
        <dbReference type="EMBL" id="MBR7835216.1"/>
    </source>
</evidence>
<proteinExistence type="inferred from homology"/>
<dbReference type="Pfam" id="PF00535">
    <property type="entry name" value="Glycos_transf_2"/>
    <property type="match status" value="1"/>
</dbReference>
<evidence type="ECO:0000259" key="5">
    <source>
        <dbReference type="Pfam" id="PF00535"/>
    </source>
</evidence>
<dbReference type="Gene3D" id="3.90.550.10">
    <property type="entry name" value="Spore Coat Polysaccharide Biosynthesis Protein SpsA, Chain A"/>
    <property type="match status" value="1"/>
</dbReference>
<evidence type="ECO:0000313" key="7">
    <source>
        <dbReference type="Proteomes" id="UP000675781"/>
    </source>
</evidence>
<keyword evidence="4" id="KW-0808">Transferase</keyword>
<reference evidence="6" key="1">
    <citation type="submission" date="2021-04" db="EMBL/GenBank/DDBJ databases">
        <title>Genome based classification of Actinospica acidithermotolerans sp. nov., an actinobacterium isolated from an Indonesian hot spring.</title>
        <authorList>
            <person name="Kusuma A.B."/>
            <person name="Putra K.E."/>
            <person name="Nafisah S."/>
            <person name="Loh J."/>
            <person name="Nouioui I."/>
            <person name="Goodfellow M."/>
        </authorList>
    </citation>
    <scope>NUCLEOTIDE SEQUENCE</scope>
    <source>
        <strain evidence="6">CSCA 57</strain>
    </source>
</reference>
<evidence type="ECO:0000256" key="4">
    <source>
        <dbReference type="ARBA" id="ARBA00022679"/>
    </source>
</evidence>